<feature type="region of interest" description="Disordered" evidence="1">
    <location>
        <begin position="169"/>
        <end position="247"/>
    </location>
</feature>
<gene>
    <name evidence="2" type="ORF">PCAL00307_LOCUS21105</name>
    <name evidence="3" type="ORF">PECAL_4P11380</name>
</gene>
<protein>
    <submittedName>
        <fullName evidence="2">Uncharacterized protein</fullName>
    </submittedName>
</protein>
<feature type="region of interest" description="Disordered" evidence="1">
    <location>
        <begin position="469"/>
        <end position="511"/>
    </location>
</feature>
<evidence type="ECO:0000313" key="2">
    <source>
        <dbReference type="EMBL" id="CAE0705656.1"/>
    </source>
</evidence>
<feature type="compositionally biased region" description="Basic and acidic residues" evidence="1">
    <location>
        <begin position="169"/>
        <end position="207"/>
    </location>
</feature>
<feature type="region of interest" description="Disordered" evidence="1">
    <location>
        <begin position="382"/>
        <end position="403"/>
    </location>
</feature>
<dbReference type="Proteomes" id="UP000789595">
    <property type="component" value="Unassembled WGS sequence"/>
</dbReference>
<accession>A0A7S4A7J4</accession>
<evidence type="ECO:0000313" key="4">
    <source>
        <dbReference type="Proteomes" id="UP000789595"/>
    </source>
</evidence>
<keyword evidence="4" id="KW-1185">Reference proteome</keyword>
<feature type="compositionally biased region" description="Basic and acidic residues" evidence="1">
    <location>
        <begin position="225"/>
        <end position="247"/>
    </location>
</feature>
<feature type="compositionally biased region" description="Acidic residues" evidence="1">
    <location>
        <begin position="19"/>
        <end position="30"/>
    </location>
</feature>
<evidence type="ECO:0000256" key="1">
    <source>
        <dbReference type="SAM" id="MobiDB-lite"/>
    </source>
</evidence>
<reference evidence="2" key="1">
    <citation type="submission" date="2021-01" db="EMBL/GenBank/DDBJ databases">
        <authorList>
            <person name="Corre E."/>
            <person name="Pelletier E."/>
            <person name="Niang G."/>
            <person name="Scheremetjew M."/>
            <person name="Finn R."/>
            <person name="Kale V."/>
            <person name="Holt S."/>
            <person name="Cochrane G."/>
            <person name="Meng A."/>
            <person name="Brown T."/>
            <person name="Cohen L."/>
        </authorList>
    </citation>
    <scope>NUCLEOTIDE SEQUENCE</scope>
    <source>
        <strain evidence="2">CCMP1756</strain>
    </source>
</reference>
<proteinExistence type="predicted"/>
<dbReference type="EMBL" id="CAKKNE010000004">
    <property type="protein sequence ID" value="CAH0373891.1"/>
    <property type="molecule type" value="Genomic_DNA"/>
</dbReference>
<dbReference type="EMBL" id="HBIW01024483">
    <property type="protein sequence ID" value="CAE0705656.1"/>
    <property type="molecule type" value="Transcribed_RNA"/>
</dbReference>
<name>A0A7S4A7J4_9STRA</name>
<feature type="compositionally biased region" description="Basic residues" evidence="1">
    <location>
        <begin position="484"/>
        <end position="499"/>
    </location>
</feature>
<feature type="region of interest" description="Disordered" evidence="1">
    <location>
        <begin position="1"/>
        <end position="105"/>
    </location>
</feature>
<dbReference type="AlphaFoldDB" id="A0A7S4A7J4"/>
<reference evidence="3" key="2">
    <citation type="submission" date="2021-11" db="EMBL/GenBank/DDBJ databases">
        <authorList>
            <consortium name="Genoscope - CEA"/>
            <person name="William W."/>
        </authorList>
    </citation>
    <scope>NUCLEOTIDE SEQUENCE</scope>
</reference>
<evidence type="ECO:0000313" key="3">
    <source>
        <dbReference type="EMBL" id="CAH0373891.1"/>
    </source>
</evidence>
<feature type="compositionally biased region" description="Low complexity" evidence="1">
    <location>
        <begin position="45"/>
        <end position="74"/>
    </location>
</feature>
<organism evidence="2">
    <name type="scientific">Pelagomonas calceolata</name>
    <dbReference type="NCBI Taxonomy" id="35677"/>
    <lineage>
        <taxon>Eukaryota</taxon>
        <taxon>Sar</taxon>
        <taxon>Stramenopiles</taxon>
        <taxon>Ochrophyta</taxon>
        <taxon>Pelagophyceae</taxon>
        <taxon>Pelagomonadales</taxon>
        <taxon>Pelagomonadaceae</taxon>
        <taxon>Pelagomonas</taxon>
    </lineage>
</organism>
<sequence>MPTSPGSPSVVGRPVVEDPYGDDSQDDQFEETTTSSPIRDVGAGPPKAATPKAATPKPRTPKSATPKAATPARSSIDDDEDDGYDDDFNESPQKPKKTADRPLKIGSLVLSVEQAKLMRVADEDELMARADKTLKKGRKAPVKKHTIDILSEPNPAKFSRERYEAEKMLRREEARVERERKAREDRESAEKAGIDGLGDEAKAEPTTRLDAVTQNKLIRKARRQGLPDDHYLGSTQRELKRPELRKPGGWLREDDAVNCTFQPKVATAESLRAQRACGYEFARDSGKKADGDEFVERLARSARHSRRAKEEAIGKQEYSYRLDKKQCPKCGAVQSYDEYVERFSKGRNCQECHVPYRHKRPAGSKGLDAWLERQDKELQAQRERRKELVRRHEQSLRKDEFGSEEALKKMNKYQKELRAKVEQGPSFLERLDEDVRRRKAAKEARAAEKKVTTRKTAWEEDLNQFLREAAAAAPEPEPVERPIVRKKKVSSKPVRRGLRVRGPGHPNVADP</sequence>
<feature type="compositionally biased region" description="Acidic residues" evidence="1">
    <location>
        <begin position="77"/>
        <end position="89"/>
    </location>
</feature>
<feature type="compositionally biased region" description="Low complexity" evidence="1">
    <location>
        <begin position="1"/>
        <end position="14"/>
    </location>
</feature>
<dbReference type="OrthoDB" id="79589at2759"/>